<dbReference type="PANTHER" id="PTHR10799">
    <property type="entry name" value="SNF2/RAD54 HELICASE FAMILY"/>
    <property type="match status" value="1"/>
</dbReference>
<accession>A0A1J0GW14</accession>
<organism evidence="4 5">
    <name type="scientific">Streptomyces phage BRock</name>
    <dbReference type="NCBI Taxonomy" id="1913591"/>
    <lineage>
        <taxon>Viruses</taxon>
        <taxon>Duplodnaviria</taxon>
        <taxon>Heunggongvirae</taxon>
        <taxon>Uroviricota</taxon>
        <taxon>Caudoviricetes</taxon>
        <taxon>Borockvirus</taxon>
        <taxon>Borockvirus brock</taxon>
    </lineage>
</organism>
<dbReference type="EMBL" id="KX925554">
    <property type="protein sequence ID" value="APC46363.1"/>
    <property type="molecule type" value="Genomic_DNA"/>
</dbReference>
<evidence type="ECO:0000256" key="1">
    <source>
        <dbReference type="ARBA" id="ARBA00022801"/>
    </source>
</evidence>
<dbReference type="GO" id="GO:0005524">
    <property type="term" value="F:ATP binding"/>
    <property type="evidence" value="ECO:0007669"/>
    <property type="project" value="InterPro"/>
</dbReference>
<dbReference type="InterPro" id="IPR027417">
    <property type="entry name" value="P-loop_NTPase"/>
</dbReference>
<name>A0A1J0GW14_9CAUD</name>
<dbReference type="InterPro" id="IPR049730">
    <property type="entry name" value="SNF2/RAD54-like_C"/>
</dbReference>
<dbReference type="SMART" id="SM00487">
    <property type="entry name" value="DEXDc"/>
    <property type="match status" value="1"/>
</dbReference>
<dbReference type="KEGG" id="vg:55601515"/>
<evidence type="ECO:0000313" key="4">
    <source>
        <dbReference type="EMBL" id="APC46363.1"/>
    </source>
</evidence>
<dbReference type="PROSITE" id="PS51194">
    <property type="entry name" value="HELICASE_CTER"/>
    <property type="match status" value="1"/>
</dbReference>
<dbReference type="CDD" id="cd18793">
    <property type="entry name" value="SF2_C_SNF"/>
    <property type="match status" value="1"/>
</dbReference>
<sequence>MTFLGELRPYQLEASDLITNRGRALLALDLGTGKTVVSLHAIEHLRDIGNVSCALLIMSSSLTVQWANRIKDFTDQEHVVVIDGSLTPAKRKVAYEAALENRPAYVIMGIRQVVSDTWFVKALKPELALVDEVTCIKNFRPQQTKTIKNDVRTLYRIGLTAEPIENGKAEEVFSIMEWIDSDVFGPWHSFDARYIERNAYTNLVTKYKNVPELHARLMTACVNKRRDDPGVAEFMPTAEEFDVLIDMDDETKELYDYIAADLLAELRMAGPSVSLDLARYYEGGDGADVDSSTGRITSRLLALHLLLDDPSLLRSSGEAYADPEVKHGSKYAYQLLEAGRLLPEGSYGAKLEACLDVVTEYLEEDPLHKVIVFVRFKGIIPLLAEKLNQYGSVQFHGGMNGKERADAIEQFGKDPETRLFLSSDAGGYGVDLYMASHLINYDRPLSSGALKQRNGRHVRASSVFRKVYIDNLIVAGSIEEYQGAKLDFKNRVGSAVLAGRGSDRYGKVENTARSLTKFLEDYLENKV</sequence>
<dbReference type="InterPro" id="IPR000330">
    <property type="entry name" value="SNF2_N"/>
</dbReference>
<dbReference type="PROSITE" id="PS51192">
    <property type="entry name" value="HELICASE_ATP_BIND_1"/>
    <property type="match status" value="1"/>
</dbReference>
<reference evidence="4 5" key="1">
    <citation type="submission" date="2016-09" db="EMBL/GenBank/DDBJ databases">
        <title>Complete Genome Sequence of Streptomyces 5a phage BRock.</title>
        <authorList>
            <person name="Crossman A."/>
            <person name="Baron S."/>
            <person name="Jamdagni P."/>
            <person name="Khatri P."/>
            <person name="Sharma D."/>
            <person name="Pandey M."/>
            <person name="Goyal S."/>
            <person name="Kumar S."/>
            <person name="Phogat A."/>
            <person name="Chawla G."/>
            <person name="Pasricha M."/>
            <person name="Gupta K."/>
            <person name="Bazzad D."/>
            <person name="Aggarwal V."/>
            <person name="Poughat A."/>
            <person name="Singh K."/>
            <person name="Rana P."/>
            <person name="Gautam R."/>
            <person name="Sharma V."/>
            <person name="Tyagi D."/>
            <person name="Shahi A."/>
            <person name="Jangra N."/>
            <person name="Malik M."/>
            <person name="Sidhu P.K."/>
            <person name="Malik S."/>
            <person name="Ghalyan Y."/>
            <person name="Sharma S.S."/>
            <person name="Malik A."/>
            <person name="Chuttani R."/>
            <person name="Bamal N."/>
            <person name="Bhadula D."/>
            <person name="Batra A."/>
            <person name="Temple L."/>
            <person name="Nehra K."/>
        </authorList>
    </citation>
    <scope>NUCLEOTIDE SEQUENCE [LARGE SCALE GENOMIC DNA]</scope>
</reference>
<dbReference type="GO" id="GO:0004386">
    <property type="term" value="F:helicase activity"/>
    <property type="evidence" value="ECO:0007669"/>
    <property type="project" value="UniProtKB-KW"/>
</dbReference>
<dbReference type="InterPro" id="IPR001650">
    <property type="entry name" value="Helicase_C-like"/>
</dbReference>
<keyword evidence="1" id="KW-0378">Hydrolase</keyword>
<keyword evidence="5" id="KW-1185">Reference proteome</keyword>
<dbReference type="InterPro" id="IPR014001">
    <property type="entry name" value="Helicase_ATP-bd"/>
</dbReference>
<dbReference type="Proteomes" id="UP000224898">
    <property type="component" value="Segment"/>
</dbReference>
<evidence type="ECO:0000313" key="5">
    <source>
        <dbReference type="Proteomes" id="UP000224898"/>
    </source>
</evidence>
<dbReference type="Gene3D" id="3.40.50.300">
    <property type="entry name" value="P-loop containing nucleotide triphosphate hydrolases"/>
    <property type="match status" value="1"/>
</dbReference>
<dbReference type="GO" id="GO:0016787">
    <property type="term" value="F:hydrolase activity"/>
    <property type="evidence" value="ECO:0007669"/>
    <property type="project" value="UniProtKB-KW"/>
</dbReference>
<evidence type="ECO:0000259" key="2">
    <source>
        <dbReference type="PROSITE" id="PS51192"/>
    </source>
</evidence>
<feature type="domain" description="Helicase C-terminal" evidence="3">
    <location>
        <begin position="354"/>
        <end position="497"/>
    </location>
</feature>
<dbReference type="SUPFAM" id="SSF52540">
    <property type="entry name" value="P-loop containing nucleoside triphosphate hydrolases"/>
    <property type="match status" value="2"/>
</dbReference>
<feature type="domain" description="Helicase ATP-binding" evidence="2">
    <location>
        <begin position="15"/>
        <end position="181"/>
    </location>
</feature>
<dbReference type="InterPro" id="IPR038718">
    <property type="entry name" value="SNF2-like_sf"/>
</dbReference>
<proteinExistence type="predicted"/>
<dbReference type="Pfam" id="PF00176">
    <property type="entry name" value="SNF2-rel_dom"/>
    <property type="match status" value="1"/>
</dbReference>
<evidence type="ECO:0000259" key="3">
    <source>
        <dbReference type="PROSITE" id="PS51194"/>
    </source>
</evidence>
<keyword evidence="4" id="KW-0347">Helicase</keyword>
<dbReference type="Pfam" id="PF00271">
    <property type="entry name" value="Helicase_C"/>
    <property type="match status" value="1"/>
</dbReference>
<dbReference type="RefSeq" id="YP_009831826.1">
    <property type="nucleotide sequence ID" value="NC_048650.1"/>
</dbReference>
<dbReference type="GeneID" id="55601515"/>
<dbReference type="Gene3D" id="3.40.50.10810">
    <property type="entry name" value="Tandem AAA-ATPase domain"/>
    <property type="match status" value="1"/>
</dbReference>
<keyword evidence="4" id="KW-0547">Nucleotide-binding</keyword>
<protein>
    <submittedName>
        <fullName evidence="4">DNA helicase</fullName>
    </submittedName>
</protein>
<keyword evidence="4" id="KW-0067">ATP-binding</keyword>
<dbReference type="SMART" id="SM00490">
    <property type="entry name" value="HELICc"/>
    <property type="match status" value="1"/>
</dbReference>